<dbReference type="Gene3D" id="3.40.1350.10">
    <property type="match status" value="1"/>
</dbReference>
<dbReference type="EMBL" id="JAOSHN010000006">
    <property type="protein sequence ID" value="MCU7379742.1"/>
    <property type="molecule type" value="Genomic_DNA"/>
</dbReference>
<protein>
    <submittedName>
        <fullName evidence="6">VRR-NUC domain-containing protein</fullName>
    </submittedName>
</protein>
<evidence type="ECO:0000256" key="1">
    <source>
        <dbReference type="ARBA" id="ARBA00001946"/>
    </source>
</evidence>
<proteinExistence type="predicted"/>
<dbReference type="InterPro" id="IPR014883">
    <property type="entry name" value="VRR_NUC"/>
</dbReference>
<dbReference type="InterPro" id="IPR002732">
    <property type="entry name" value="Hjc"/>
</dbReference>
<accession>A0A9J6QWG7</accession>
<dbReference type="SUPFAM" id="SSF52980">
    <property type="entry name" value="Restriction endonuclease-like"/>
    <property type="match status" value="1"/>
</dbReference>
<sequence length="117" mass="13377">MSKIAQEKTFENKIKRYITDQGGWVIKYFANRMTKAGVPDLLACINGVFVAIEVKAQNGKASELQLYNVEQIRKAGGIAIVLYPDQFGEFKQMVDKINGCMRYTFDEQKAFDREVRT</sequence>
<dbReference type="SMART" id="SM00990">
    <property type="entry name" value="VRR_NUC"/>
    <property type="match status" value="1"/>
</dbReference>
<evidence type="ECO:0000256" key="3">
    <source>
        <dbReference type="ARBA" id="ARBA00022801"/>
    </source>
</evidence>
<keyword evidence="3" id="KW-0378">Hydrolase</keyword>
<comment type="catalytic activity">
    <reaction evidence="4">
        <text>Endonucleolytic cleavage at a junction such as a reciprocal single-stranded crossover between two homologous DNA duplexes (Holliday junction).</text>
        <dbReference type="EC" id="3.1.21.10"/>
    </reaction>
</comment>
<dbReference type="RefSeq" id="WP_269478643.1">
    <property type="nucleotide sequence ID" value="NZ_JAOSHN010000006.1"/>
</dbReference>
<evidence type="ECO:0000256" key="4">
    <source>
        <dbReference type="ARBA" id="ARBA00029354"/>
    </source>
</evidence>
<reference evidence="6" key="1">
    <citation type="submission" date="2022-09" db="EMBL/GenBank/DDBJ databases">
        <title>Culturomic study of gut microbiota in children with autism spectrum disorder.</title>
        <authorList>
            <person name="Efimov B.A."/>
            <person name="Chaplin A.V."/>
            <person name="Sokolova S.R."/>
            <person name="Pikina A.P."/>
            <person name="Korzhanova M."/>
            <person name="Belova V."/>
            <person name="Korostin D."/>
        </authorList>
    </citation>
    <scope>NUCLEOTIDE SEQUENCE</scope>
    <source>
        <strain evidence="6">ASD5510</strain>
    </source>
</reference>
<evidence type="ECO:0000313" key="6">
    <source>
        <dbReference type="EMBL" id="MCU7379742.1"/>
    </source>
</evidence>
<dbReference type="Proteomes" id="UP001065549">
    <property type="component" value="Unassembled WGS sequence"/>
</dbReference>
<dbReference type="GO" id="GO:0003676">
    <property type="term" value="F:nucleic acid binding"/>
    <property type="evidence" value="ECO:0007669"/>
    <property type="project" value="InterPro"/>
</dbReference>
<keyword evidence="7" id="KW-1185">Reference proteome</keyword>
<name>A0A9J6QWG7_9FIRM</name>
<dbReference type="InterPro" id="IPR011335">
    <property type="entry name" value="Restrct_endonuc-II-like"/>
</dbReference>
<dbReference type="GO" id="GO:0008821">
    <property type="term" value="F:crossover junction DNA endonuclease activity"/>
    <property type="evidence" value="ECO:0007669"/>
    <property type="project" value="UniProtKB-EC"/>
</dbReference>
<comment type="cofactor">
    <cofactor evidence="1">
        <name>Mg(2+)</name>
        <dbReference type="ChEBI" id="CHEBI:18420"/>
    </cofactor>
</comment>
<keyword evidence="2" id="KW-0540">Nuclease</keyword>
<evidence type="ECO:0000313" key="7">
    <source>
        <dbReference type="Proteomes" id="UP001065549"/>
    </source>
</evidence>
<dbReference type="Pfam" id="PF01870">
    <property type="entry name" value="Hjc"/>
    <property type="match status" value="1"/>
</dbReference>
<evidence type="ECO:0000259" key="5">
    <source>
        <dbReference type="SMART" id="SM00990"/>
    </source>
</evidence>
<comment type="caution">
    <text evidence="6">The sequence shown here is derived from an EMBL/GenBank/DDBJ whole genome shotgun (WGS) entry which is preliminary data.</text>
</comment>
<feature type="domain" description="VRR-NUC" evidence="5">
    <location>
        <begin position="5"/>
        <end position="86"/>
    </location>
</feature>
<dbReference type="InterPro" id="IPR011856">
    <property type="entry name" value="tRNA_endonuc-like_dom_sf"/>
</dbReference>
<organism evidence="6 7">
    <name type="scientific">Hominibacterium faecale</name>
    <dbReference type="NCBI Taxonomy" id="2839743"/>
    <lineage>
        <taxon>Bacteria</taxon>
        <taxon>Bacillati</taxon>
        <taxon>Bacillota</taxon>
        <taxon>Clostridia</taxon>
        <taxon>Peptostreptococcales</taxon>
        <taxon>Anaerovoracaceae</taxon>
        <taxon>Hominibacterium</taxon>
    </lineage>
</organism>
<dbReference type="AlphaFoldDB" id="A0A9J6QWG7"/>
<evidence type="ECO:0000256" key="2">
    <source>
        <dbReference type="ARBA" id="ARBA00022722"/>
    </source>
</evidence>
<gene>
    <name evidence="6" type="ORF">OBO34_15455</name>
</gene>